<feature type="chain" id="PRO_5005437794" evidence="4">
    <location>
        <begin position="25"/>
        <end position="342"/>
    </location>
</feature>
<dbReference type="OrthoDB" id="9777941at2"/>
<dbReference type="InterPro" id="IPR001638">
    <property type="entry name" value="Solute-binding_3/MltF_N"/>
</dbReference>
<sequence length="342" mass="38518">MYRDFFIGILCLTILSCTSFSANANVLQEIKKRGFLKCGINTGLIGFSEIKANGEWKGFDVDFCKALSSAIFDDPSKIHYLPLNAKERFISLQSKQIDILSRNTDWTLLRETALGLAFRPITYFDGQGFIMYKKEGISSVKQLSGSSICVQAGTTTELTLADYFKAHNMTYNPIVFERVEEIDAAYRAHRCDAYTGDQSALYALKLTTDKPSEHIILPEIISKSPLAPAIIQGDSEWYNVVSWTHYAMVTAEEFGITKKNIDQIRRDTINPDIQRFLGVDKNGNIGESLGLTKDWAYRIIKHMGNYGEVFDRNLGKDSILKIPRGYNSLWSKGGLIYAPPIR</sequence>
<dbReference type="Proteomes" id="UP000035503">
    <property type="component" value="Chromosome"/>
</dbReference>
<keyword evidence="3 4" id="KW-0732">Signal</keyword>
<keyword evidence="2" id="KW-0813">Transport</keyword>
<comment type="similarity">
    <text evidence="1">Belongs to the bacterial solute-binding protein 3 family.</text>
</comment>
<dbReference type="STRING" id="1277257.G293_04360"/>
<evidence type="ECO:0000259" key="5">
    <source>
        <dbReference type="SMART" id="SM00062"/>
    </source>
</evidence>
<dbReference type="InterPro" id="IPR051455">
    <property type="entry name" value="Bact_solute-bind_prot3"/>
</dbReference>
<dbReference type="RefSeq" id="WP_047264461.1">
    <property type="nucleotide sequence ID" value="NZ_CP004021.1"/>
</dbReference>
<protein>
    <submittedName>
        <fullName evidence="6">Cationic amino acid ABC transporter periplasmic binding protein</fullName>
    </submittedName>
</protein>
<dbReference type="PANTHER" id="PTHR30085:SF7">
    <property type="entry name" value="AMINO-ACID ABC TRANSPORTER-BINDING PROTEIN YHDW-RELATED"/>
    <property type="match status" value="1"/>
</dbReference>
<dbReference type="Pfam" id="PF00497">
    <property type="entry name" value="SBP_bac_3"/>
    <property type="match status" value="1"/>
</dbReference>
<dbReference type="PANTHER" id="PTHR30085">
    <property type="entry name" value="AMINO ACID ABC TRANSPORTER PERMEASE"/>
    <property type="match status" value="1"/>
</dbReference>
<evidence type="ECO:0000256" key="3">
    <source>
        <dbReference type="ARBA" id="ARBA00022729"/>
    </source>
</evidence>
<gene>
    <name evidence="6" type="ORF">G293_04360</name>
</gene>
<dbReference type="SMART" id="SM00062">
    <property type="entry name" value="PBPb"/>
    <property type="match status" value="1"/>
</dbReference>
<dbReference type="GO" id="GO:0006865">
    <property type="term" value="P:amino acid transport"/>
    <property type="evidence" value="ECO:0007669"/>
    <property type="project" value="TreeGrafter"/>
</dbReference>
<evidence type="ECO:0000256" key="1">
    <source>
        <dbReference type="ARBA" id="ARBA00010333"/>
    </source>
</evidence>
<dbReference type="AlphaFoldDB" id="A0A0G3I3Q1"/>
<keyword evidence="7" id="KW-1185">Reference proteome</keyword>
<evidence type="ECO:0000313" key="7">
    <source>
        <dbReference type="Proteomes" id="UP000035503"/>
    </source>
</evidence>
<feature type="signal peptide" evidence="4">
    <location>
        <begin position="1"/>
        <end position="24"/>
    </location>
</feature>
<proteinExistence type="inferred from homology"/>
<organism evidence="6 7">
    <name type="scientific">Candidatus Liberibacter africanus PTSAPSY</name>
    <dbReference type="NCBI Taxonomy" id="1277257"/>
    <lineage>
        <taxon>Bacteria</taxon>
        <taxon>Pseudomonadati</taxon>
        <taxon>Pseudomonadota</taxon>
        <taxon>Alphaproteobacteria</taxon>
        <taxon>Hyphomicrobiales</taxon>
        <taxon>Rhizobiaceae</taxon>
        <taxon>Liberibacter</taxon>
    </lineage>
</organism>
<dbReference type="PATRIC" id="fig|1277257.4.peg.942"/>
<accession>A0A0G3I3Q1</accession>
<reference evidence="6 7" key="1">
    <citation type="journal article" date="2015" name="Genome Announc.">
        <title>Complete Genome Sequence of 'Candidatus Liberibacter africanus,' a Bacterium Associated with Citrus Huanglongbing.</title>
        <authorList>
            <person name="Lin H."/>
            <person name="Pietersen G."/>
            <person name="Han C."/>
            <person name="Read D.A."/>
            <person name="Lou B."/>
            <person name="Gupta G."/>
            <person name="Civerolo E.L."/>
        </authorList>
    </citation>
    <scope>NUCLEOTIDE SEQUENCE [LARGE SCALE GENOMIC DNA]</scope>
    <source>
        <strain evidence="6 7">PTSAPSY</strain>
    </source>
</reference>
<dbReference type="Gene3D" id="3.40.190.10">
    <property type="entry name" value="Periplasmic binding protein-like II"/>
    <property type="match status" value="2"/>
</dbReference>
<evidence type="ECO:0000256" key="2">
    <source>
        <dbReference type="ARBA" id="ARBA00022448"/>
    </source>
</evidence>
<evidence type="ECO:0000256" key="4">
    <source>
        <dbReference type="SAM" id="SignalP"/>
    </source>
</evidence>
<feature type="domain" description="Solute-binding protein family 3/N-terminal" evidence="5">
    <location>
        <begin position="35"/>
        <end position="264"/>
    </location>
</feature>
<dbReference type="SUPFAM" id="SSF53850">
    <property type="entry name" value="Periplasmic binding protein-like II"/>
    <property type="match status" value="1"/>
</dbReference>
<dbReference type="KEGG" id="lau:G293_04360"/>
<dbReference type="PROSITE" id="PS51257">
    <property type="entry name" value="PROKAR_LIPOPROTEIN"/>
    <property type="match status" value="1"/>
</dbReference>
<evidence type="ECO:0000313" key="6">
    <source>
        <dbReference type="EMBL" id="AKK20491.1"/>
    </source>
</evidence>
<dbReference type="CDD" id="cd13692">
    <property type="entry name" value="PBP2_BztA"/>
    <property type="match status" value="1"/>
</dbReference>
<name>A0A0G3I3Q1_LIBAF</name>
<dbReference type="EMBL" id="CP004021">
    <property type="protein sequence ID" value="AKK20491.1"/>
    <property type="molecule type" value="Genomic_DNA"/>
</dbReference>